<accession>A0A5J6SRT6</accession>
<reference evidence="1 2" key="1">
    <citation type="submission" date="2018-07" db="EMBL/GenBank/DDBJ databases">
        <title>Complete genome sequence of Psychrobacillus sp. PB01, isolated from iceberg, and comparative genome analysis of Psychrobacillus strains.</title>
        <authorList>
            <person name="Lee P.C."/>
        </authorList>
    </citation>
    <scope>NUCLEOTIDE SEQUENCE [LARGE SCALE GENOMIC DNA]</scope>
    <source>
        <strain evidence="1 2">PB01</strain>
    </source>
</reference>
<sequence length="145" mass="15663">MKLLFKGYGRDFYSAVITAYTIALGINSGVTTTNAYGQLSQIGSHGTATTQINLIVVGAKGTLQQKIVYGQVEIFLDVPAPYTESTMWNVGEYNSALGGENVENFTKVVGYRKFSELGVIPSWIHIQHTGMALGVGTLEIWGGPR</sequence>
<gene>
    <name evidence="1" type="ORF">PB01_08600</name>
</gene>
<dbReference type="EMBL" id="CP031223">
    <property type="protein sequence ID" value="QFF98887.1"/>
    <property type="molecule type" value="Genomic_DNA"/>
</dbReference>
<keyword evidence="2" id="KW-1185">Reference proteome</keyword>
<organism evidence="1 2">
    <name type="scientific">Psychrobacillus glaciei</name>
    <dbReference type="NCBI Taxonomy" id="2283160"/>
    <lineage>
        <taxon>Bacteria</taxon>
        <taxon>Bacillati</taxon>
        <taxon>Bacillota</taxon>
        <taxon>Bacilli</taxon>
        <taxon>Bacillales</taxon>
        <taxon>Bacillaceae</taxon>
        <taxon>Psychrobacillus</taxon>
    </lineage>
</organism>
<dbReference type="Proteomes" id="UP000325517">
    <property type="component" value="Chromosome"/>
</dbReference>
<protein>
    <submittedName>
        <fullName evidence="1">Uncharacterized protein</fullName>
    </submittedName>
</protein>
<evidence type="ECO:0000313" key="1">
    <source>
        <dbReference type="EMBL" id="QFF98887.1"/>
    </source>
</evidence>
<dbReference type="AlphaFoldDB" id="A0A5J6SRT6"/>
<name>A0A5J6SRT6_9BACI</name>
<evidence type="ECO:0000313" key="2">
    <source>
        <dbReference type="Proteomes" id="UP000325517"/>
    </source>
</evidence>
<proteinExistence type="predicted"/>
<dbReference type="KEGG" id="psyo:PB01_08600"/>